<proteinExistence type="inferred from homology"/>
<protein>
    <recommendedName>
        <fullName evidence="3">Ribosome-binding factor A</fullName>
    </recommendedName>
</protein>
<dbReference type="GO" id="GO:0043024">
    <property type="term" value="F:ribosomal small subunit binding"/>
    <property type="evidence" value="ECO:0007669"/>
    <property type="project" value="TreeGrafter"/>
</dbReference>
<comment type="function">
    <text evidence="3">One of several proteins that assist in the late maturation steps of the functional core of the 30S ribosomal subunit. Associates with free 30S ribosomal subunits (but not with 30S subunits that are part of 70S ribosomes or polysomes). Required for efficient processing of 16S rRNA. May interact with the 5'-terminal helix region of 16S rRNA.</text>
</comment>
<sequence length="176" mass="18613">MTGNPRSRRIADSIKKIVATALDSKVKDPRLGWVTITDVRVSGDGQQASVFYTVFGGEEERRATAAALKSSTGMLRTEVGKGLGIRLTPSLKFFEDAIPETAKTIDDLLVVARSRDAELARYKEGKEYAGGENPYRDDADADGAGDIDDIGAEAADDDAAADSGAAVSEGEDGERA</sequence>
<evidence type="ECO:0000313" key="6">
    <source>
        <dbReference type="Proteomes" id="UP000568050"/>
    </source>
</evidence>
<keyword evidence="6" id="KW-1185">Reference proteome</keyword>
<dbReference type="GO" id="GO:0005829">
    <property type="term" value="C:cytosol"/>
    <property type="evidence" value="ECO:0007669"/>
    <property type="project" value="TreeGrafter"/>
</dbReference>
<dbReference type="PROSITE" id="PS01319">
    <property type="entry name" value="RBFA"/>
    <property type="match status" value="1"/>
</dbReference>
<dbReference type="SUPFAM" id="SSF89919">
    <property type="entry name" value="Ribosome-binding factor A, RbfA"/>
    <property type="match status" value="1"/>
</dbReference>
<dbReference type="InterPro" id="IPR000238">
    <property type="entry name" value="RbfA"/>
</dbReference>
<reference evidence="5 6" key="1">
    <citation type="submission" date="2020-08" db="EMBL/GenBank/DDBJ databases">
        <title>Sequencing the genomes of 1000 actinobacteria strains.</title>
        <authorList>
            <person name="Klenk H.-P."/>
        </authorList>
    </citation>
    <scope>NUCLEOTIDE SEQUENCE [LARGE SCALE GENOMIC DNA]</scope>
    <source>
        <strain evidence="5 6">DSM 23040</strain>
    </source>
</reference>
<feature type="compositionally biased region" description="Basic and acidic residues" evidence="4">
    <location>
        <begin position="123"/>
        <end position="138"/>
    </location>
</feature>
<dbReference type="EMBL" id="JACHWP010000001">
    <property type="protein sequence ID" value="MBB3021790.1"/>
    <property type="molecule type" value="Genomic_DNA"/>
</dbReference>
<dbReference type="InterPro" id="IPR020053">
    <property type="entry name" value="Ribosome-bd_factorA_CS"/>
</dbReference>
<evidence type="ECO:0000256" key="1">
    <source>
        <dbReference type="ARBA" id="ARBA00022490"/>
    </source>
</evidence>
<name>A0A839QSR1_9MICO</name>
<evidence type="ECO:0000256" key="2">
    <source>
        <dbReference type="ARBA" id="ARBA00022517"/>
    </source>
</evidence>
<gene>
    <name evidence="3" type="primary">rbfA</name>
    <name evidence="5" type="ORF">FHX50_000038</name>
</gene>
<dbReference type="Proteomes" id="UP000568050">
    <property type="component" value="Unassembled WGS sequence"/>
</dbReference>
<dbReference type="InterPro" id="IPR023799">
    <property type="entry name" value="RbfA_dom_sf"/>
</dbReference>
<dbReference type="Pfam" id="PF02033">
    <property type="entry name" value="RBFA"/>
    <property type="match status" value="1"/>
</dbReference>
<dbReference type="PANTHER" id="PTHR33515:SF1">
    <property type="entry name" value="RIBOSOME-BINDING FACTOR A, CHLOROPLASTIC-RELATED"/>
    <property type="match status" value="1"/>
</dbReference>
<comment type="similarity">
    <text evidence="3">Belongs to the RbfA family.</text>
</comment>
<comment type="subunit">
    <text evidence="3">Monomer. Binds 30S ribosomal subunits, but not 50S ribosomal subunits or 70S ribosomes.</text>
</comment>
<evidence type="ECO:0000256" key="3">
    <source>
        <dbReference type="HAMAP-Rule" id="MF_00003"/>
    </source>
</evidence>
<dbReference type="Gene3D" id="3.30.300.20">
    <property type="match status" value="1"/>
</dbReference>
<evidence type="ECO:0000256" key="4">
    <source>
        <dbReference type="SAM" id="MobiDB-lite"/>
    </source>
</evidence>
<organism evidence="5 6">
    <name type="scientific">Helcobacillus massiliensis</name>
    <dbReference type="NCBI Taxonomy" id="521392"/>
    <lineage>
        <taxon>Bacteria</taxon>
        <taxon>Bacillati</taxon>
        <taxon>Actinomycetota</taxon>
        <taxon>Actinomycetes</taxon>
        <taxon>Micrococcales</taxon>
        <taxon>Dermabacteraceae</taxon>
        <taxon>Helcobacillus</taxon>
    </lineage>
</organism>
<evidence type="ECO:0000313" key="5">
    <source>
        <dbReference type="EMBL" id="MBB3021790.1"/>
    </source>
</evidence>
<accession>A0A839QSR1</accession>
<feature type="compositionally biased region" description="Acidic residues" evidence="4">
    <location>
        <begin position="139"/>
        <end position="160"/>
    </location>
</feature>
<dbReference type="HAMAP" id="MF_00003">
    <property type="entry name" value="RbfA"/>
    <property type="match status" value="1"/>
</dbReference>
<comment type="caution">
    <text evidence="5">The sequence shown here is derived from an EMBL/GenBank/DDBJ whole genome shotgun (WGS) entry which is preliminary data.</text>
</comment>
<keyword evidence="2 3" id="KW-0690">Ribosome biogenesis</keyword>
<dbReference type="InterPro" id="IPR015946">
    <property type="entry name" value="KH_dom-like_a/b"/>
</dbReference>
<dbReference type="RefSeq" id="WP_183373472.1">
    <property type="nucleotide sequence ID" value="NZ_CBCSFZ010000029.1"/>
</dbReference>
<feature type="region of interest" description="Disordered" evidence="4">
    <location>
        <begin position="123"/>
        <end position="176"/>
    </location>
</feature>
<keyword evidence="1 3" id="KW-0963">Cytoplasm</keyword>
<dbReference type="NCBIfam" id="TIGR00082">
    <property type="entry name" value="rbfA"/>
    <property type="match status" value="1"/>
</dbReference>
<dbReference type="GO" id="GO:0030490">
    <property type="term" value="P:maturation of SSU-rRNA"/>
    <property type="evidence" value="ECO:0007669"/>
    <property type="project" value="UniProtKB-UniRule"/>
</dbReference>
<dbReference type="PANTHER" id="PTHR33515">
    <property type="entry name" value="RIBOSOME-BINDING FACTOR A, CHLOROPLASTIC-RELATED"/>
    <property type="match status" value="1"/>
</dbReference>
<comment type="subcellular location">
    <subcellularLocation>
        <location evidence="3">Cytoplasm</location>
    </subcellularLocation>
</comment>
<dbReference type="AlphaFoldDB" id="A0A839QSR1"/>